<dbReference type="Proteomes" id="UP000019488">
    <property type="component" value="Unassembled WGS sequence"/>
</dbReference>
<comment type="caution">
    <text evidence="5">The sequence shown here is derived from an EMBL/GenBank/DDBJ whole genome shotgun (WGS) entry which is preliminary data.</text>
</comment>
<dbReference type="Gene3D" id="3.40.1190.20">
    <property type="match status" value="1"/>
</dbReference>
<evidence type="ECO:0000259" key="4">
    <source>
        <dbReference type="Pfam" id="PF00294"/>
    </source>
</evidence>
<dbReference type="Pfam" id="PF00294">
    <property type="entry name" value="PfkB"/>
    <property type="match status" value="2"/>
</dbReference>
<name>X0PLQ8_9LACO</name>
<evidence type="ECO:0000313" key="6">
    <source>
        <dbReference type="EMBL" id="KRM11722.1"/>
    </source>
</evidence>
<dbReference type="EMBL" id="AZFY01000020">
    <property type="protein sequence ID" value="KRM11722.1"/>
    <property type="molecule type" value="Genomic_DNA"/>
</dbReference>
<keyword evidence="2" id="KW-0808">Transferase</keyword>
<reference evidence="6 8" key="2">
    <citation type="journal article" date="2015" name="Genome Announc.">
        <title>Expanding the biotechnology potential of lactobacilli through comparative genomics of 213 strains and associated genera.</title>
        <authorList>
            <person name="Sun Z."/>
            <person name="Harris H.M."/>
            <person name="McCann A."/>
            <person name="Guo C."/>
            <person name="Argimon S."/>
            <person name="Zhang W."/>
            <person name="Yang X."/>
            <person name="Jeffery I.B."/>
            <person name="Cooney J.C."/>
            <person name="Kagawa T.F."/>
            <person name="Liu W."/>
            <person name="Song Y."/>
            <person name="Salvetti E."/>
            <person name="Wrobel A."/>
            <person name="Rasinkangas P."/>
            <person name="Parkhill J."/>
            <person name="Rea M.C."/>
            <person name="O'Sullivan O."/>
            <person name="Ritari J."/>
            <person name="Douillard F.P."/>
            <person name="Paul Ross R."/>
            <person name="Yang R."/>
            <person name="Briner A.E."/>
            <person name="Felis G.E."/>
            <person name="de Vos W.M."/>
            <person name="Barrangou R."/>
            <person name="Klaenhammer T.R."/>
            <person name="Caufield P.W."/>
            <person name="Cui Y."/>
            <person name="Zhang H."/>
            <person name="O'Toole P.W."/>
        </authorList>
    </citation>
    <scope>NUCLEOTIDE SEQUENCE [LARGE SCALE GENOMIC DNA]</scope>
    <source>
        <strain evidence="6 8">DSM 18382</strain>
    </source>
</reference>
<dbReference type="STRING" id="1423743.FD41_GL001200"/>
<dbReference type="InterPro" id="IPR050306">
    <property type="entry name" value="PfkB_Carbo_kinase"/>
</dbReference>
<reference evidence="5" key="1">
    <citation type="journal article" date="2014" name="Genome Announc.">
        <title>Draft Genome Sequences of Two Lactobacillus Strains, L. farraginis JCM 14108T and L. composti JCM 14202T, Isolated from Compost of Distilled Shochu Residue.</title>
        <authorList>
            <person name="Yuki M."/>
            <person name="Oshima K."/>
            <person name="Suda W."/>
            <person name="Kitahara M."/>
            <person name="Kitamura K."/>
            <person name="Iida T."/>
            <person name="Hattori M."/>
            <person name="Ohkuma M."/>
        </authorList>
    </citation>
    <scope>NUCLEOTIDE SEQUENCE [LARGE SCALE GENOMIC DNA]</scope>
    <source>
        <strain evidence="5">JCM 14108</strain>
    </source>
</reference>
<accession>X0PLQ8</accession>
<evidence type="ECO:0000313" key="5">
    <source>
        <dbReference type="EMBL" id="GAF37711.1"/>
    </source>
</evidence>
<dbReference type="GO" id="GO:0016301">
    <property type="term" value="F:kinase activity"/>
    <property type="evidence" value="ECO:0007669"/>
    <property type="project" value="UniProtKB-KW"/>
</dbReference>
<evidence type="ECO:0000313" key="7">
    <source>
        <dbReference type="Proteomes" id="UP000019488"/>
    </source>
</evidence>
<dbReference type="InterPro" id="IPR011611">
    <property type="entry name" value="PfkB_dom"/>
</dbReference>
<dbReference type="OrthoDB" id="9775849at2"/>
<feature type="domain" description="Carbohydrate kinase PfkB" evidence="4">
    <location>
        <begin position="11"/>
        <end position="92"/>
    </location>
</feature>
<dbReference type="InterPro" id="IPR029056">
    <property type="entry name" value="Ribokinase-like"/>
</dbReference>
<sequence length="284" mass="31155">MKVVGVGDNVVDMYVDKGKMFLGGNALNFSVFASKLQYQSAFVGVFGNDPLADYARAVLKNFKIELQHSKIIAGENGYSRVTIKDGDRVFLDSNKGGVLSPGLKLNENDIHYINQFSVAHFNINGLADSYLSRIRGPKIIYDFSDLYTIEKVKQLAPFIDLGCFSVSHLSRHEIVDLCKMGYSAGIKLVLCTMGSKGAVAYSGNQFTWQPALASTAVDTMGAGDAFITAFGINTFHLQMTKENYQLESDLKESLVLASKFAAQQIKIPGSFDYGTDLLKKYSTL</sequence>
<dbReference type="SUPFAM" id="SSF53613">
    <property type="entry name" value="Ribokinase-like"/>
    <property type="match status" value="1"/>
</dbReference>
<gene>
    <name evidence="6" type="ORF">FD41_GL001200</name>
    <name evidence="5" type="ORF">JCM14108_2768</name>
</gene>
<dbReference type="PANTHER" id="PTHR43085">
    <property type="entry name" value="HEXOKINASE FAMILY MEMBER"/>
    <property type="match status" value="1"/>
</dbReference>
<evidence type="ECO:0000256" key="2">
    <source>
        <dbReference type="ARBA" id="ARBA00022679"/>
    </source>
</evidence>
<feature type="domain" description="Carbohydrate kinase PfkB" evidence="4">
    <location>
        <begin position="170"/>
        <end position="269"/>
    </location>
</feature>
<dbReference type="RefSeq" id="WP_035180952.1">
    <property type="nucleotide sequence ID" value="NZ_AZFY01000020.1"/>
</dbReference>
<dbReference type="PANTHER" id="PTHR43085:SF41">
    <property type="entry name" value="FRUCTOSELYSINE 6-KINASE"/>
    <property type="match status" value="1"/>
</dbReference>
<dbReference type="AlphaFoldDB" id="X0PLQ8"/>
<dbReference type="Proteomes" id="UP000051966">
    <property type="component" value="Unassembled WGS sequence"/>
</dbReference>
<evidence type="ECO:0000256" key="1">
    <source>
        <dbReference type="ARBA" id="ARBA00010688"/>
    </source>
</evidence>
<dbReference type="EMBL" id="BAKI01000043">
    <property type="protein sequence ID" value="GAF37711.1"/>
    <property type="molecule type" value="Genomic_DNA"/>
</dbReference>
<dbReference type="PATRIC" id="fig|1423743.5.peg.1243"/>
<keyword evidence="3 5" id="KW-0418">Kinase</keyword>
<organism evidence="5 7">
    <name type="scientific">Lentilactobacillus farraginis DSM 18382 = JCM 14108</name>
    <dbReference type="NCBI Taxonomy" id="1423743"/>
    <lineage>
        <taxon>Bacteria</taxon>
        <taxon>Bacillati</taxon>
        <taxon>Bacillota</taxon>
        <taxon>Bacilli</taxon>
        <taxon>Lactobacillales</taxon>
        <taxon>Lactobacillaceae</taxon>
        <taxon>Lentilactobacillus</taxon>
    </lineage>
</organism>
<keyword evidence="8" id="KW-1185">Reference proteome</keyword>
<comment type="similarity">
    <text evidence="1">Belongs to the carbohydrate kinase PfkB family.</text>
</comment>
<evidence type="ECO:0000313" key="8">
    <source>
        <dbReference type="Proteomes" id="UP000051966"/>
    </source>
</evidence>
<evidence type="ECO:0000256" key="3">
    <source>
        <dbReference type="ARBA" id="ARBA00022777"/>
    </source>
</evidence>
<protein>
    <submittedName>
        <fullName evidence="5">Fructoselysine kinase</fullName>
    </submittedName>
    <submittedName>
        <fullName evidence="6">Ribokinase-like domain-containing protein</fullName>
    </submittedName>
</protein>
<proteinExistence type="inferred from homology"/>